<dbReference type="EMBL" id="JAJKFT010000004">
    <property type="protein sequence ID" value="MCC9628896.1"/>
    <property type="molecule type" value="Genomic_DNA"/>
</dbReference>
<dbReference type="Gene3D" id="3.30.1340.30">
    <property type="match status" value="1"/>
</dbReference>
<dbReference type="AlphaFoldDB" id="A0A9X1ML73"/>
<proteinExistence type="predicted"/>
<dbReference type="RefSeq" id="WP_230218399.1">
    <property type="nucleotide sequence ID" value="NZ_JAJKFT010000004.1"/>
</dbReference>
<reference evidence="1" key="1">
    <citation type="submission" date="2021-11" db="EMBL/GenBank/DDBJ databases">
        <title>Genome sequence.</title>
        <authorList>
            <person name="Sun Q."/>
        </authorList>
    </citation>
    <scope>NUCLEOTIDE SEQUENCE</scope>
    <source>
        <strain evidence="1">JC732</strain>
    </source>
</reference>
<gene>
    <name evidence="1" type="ORF">LOC68_10840</name>
</gene>
<evidence type="ECO:0000313" key="1">
    <source>
        <dbReference type="EMBL" id="MCC9628896.1"/>
    </source>
</evidence>
<protein>
    <submittedName>
        <fullName evidence="1">BON domain-containing protein</fullName>
    </submittedName>
</protein>
<sequence>MFVDHKSGRKLHRTLHDEVLQNVQQKLDRCRHGFIFRNVELEFVDGTLTLNGCVPSFYLKQNLQELLRNTPHVEQIVCNVDVVSSCGMSSVRKAK</sequence>
<name>A0A9X1ML73_9BACT</name>
<dbReference type="Proteomes" id="UP001139103">
    <property type="component" value="Unassembled WGS sequence"/>
</dbReference>
<organism evidence="1 2">
    <name type="scientific">Blastopirellula sediminis</name>
    <dbReference type="NCBI Taxonomy" id="2894196"/>
    <lineage>
        <taxon>Bacteria</taxon>
        <taxon>Pseudomonadati</taxon>
        <taxon>Planctomycetota</taxon>
        <taxon>Planctomycetia</taxon>
        <taxon>Pirellulales</taxon>
        <taxon>Pirellulaceae</taxon>
        <taxon>Blastopirellula</taxon>
    </lineage>
</organism>
<keyword evidence="2" id="KW-1185">Reference proteome</keyword>
<comment type="caution">
    <text evidence="1">The sequence shown here is derived from an EMBL/GenBank/DDBJ whole genome shotgun (WGS) entry which is preliminary data.</text>
</comment>
<accession>A0A9X1ML73</accession>
<evidence type="ECO:0000313" key="2">
    <source>
        <dbReference type="Proteomes" id="UP001139103"/>
    </source>
</evidence>